<organism evidence="1 3">
    <name type="scientific">Pyrodictium delaneyi</name>
    <dbReference type="NCBI Taxonomy" id="1273541"/>
    <lineage>
        <taxon>Archaea</taxon>
        <taxon>Thermoproteota</taxon>
        <taxon>Thermoprotei</taxon>
        <taxon>Desulfurococcales</taxon>
        <taxon>Pyrodictiaceae</taxon>
        <taxon>Pyrodictium</taxon>
    </lineage>
</organism>
<dbReference type="Proteomes" id="UP000058613">
    <property type="component" value="Chromosome"/>
</dbReference>
<dbReference type="KEGG" id="pdl:Pyrde_1563"/>
<dbReference type="EMBL" id="NCQP01000002">
    <property type="protein sequence ID" value="OWJ55153.1"/>
    <property type="molecule type" value="Genomic_DNA"/>
</dbReference>
<evidence type="ECO:0000313" key="1">
    <source>
        <dbReference type="EMBL" id="ALL01606.1"/>
    </source>
</evidence>
<gene>
    <name evidence="2" type="ORF">Pdsh_05610</name>
    <name evidence="1" type="ORF">Pyrde_1563</name>
</gene>
<proteinExistence type="predicted"/>
<dbReference type="EMBL" id="CP013011">
    <property type="protein sequence ID" value="ALL01606.1"/>
    <property type="molecule type" value="Genomic_DNA"/>
</dbReference>
<name>A0A0P0N4C1_9CREN</name>
<keyword evidence="4" id="KW-1185">Reference proteome</keyword>
<evidence type="ECO:0000313" key="2">
    <source>
        <dbReference type="EMBL" id="OWJ55153.1"/>
    </source>
</evidence>
<accession>A0A0P0N4C1</accession>
<reference evidence="2 4" key="2">
    <citation type="submission" date="2017-05" db="EMBL/GenBank/DDBJ databases">
        <title>The draft genome of the hyperthermophilic archaeon 'Pyrodictium delaneyi strain Hulk', an iron and nitrate reducer, reveals the capacity for sulfate reduction.</title>
        <authorList>
            <person name="Demey L.M."/>
            <person name="Miller C."/>
            <person name="Manzella M."/>
            <person name="Reguera G."/>
            <person name="Kashefi K."/>
        </authorList>
    </citation>
    <scope>NUCLEOTIDE SEQUENCE [LARGE SCALE GENOMIC DNA]</scope>
    <source>
        <strain evidence="2 4">Hulk</strain>
    </source>
</reference>
<dbReference type="STRING" id="1273541.Pyrde_1563"/>
<dbReference type="OrthoDB" id="376875at2157"/>
<dbReference type="AlphaFoldDB" id="A0A0P0N4C1"/>
<protein>
    <submittedName>
        <fullName evidence="1">Uncharacterized protein</fullName>
    </submittedName>
</protein>
<reference evidence="1 3" key="1">
    <citation type="submission" date="2015-10" db="EMBL/GenBank/DDBJ databases">
        <title>Complete genome sequence of hyperthermophilic archaeon Pyrodictium delaneyi Su06.</title>
        <authorList>
            <person name="Jung J.-H."/>
            <person name="Lin J."/>
            <person name="Holden J.F."/>
            <person name="Park C.-S."/>
        </authorList>
    </citation>
    <scope>NUCLEOTIDE SEQUENCE [LARGE SCALE GENOMIC DNA]</scope>
    <source>
        <strain evidence="1 3">Su06</strain>
    </source>
</reference>
<evidence type="ECO:0000313" key="4">
    <source>
        <dbReference type="Proteomes" id="UP000196694"/>
    </source>
</evidence>
<sequence length="122" mass="13427">MILQRGGLGLLLPRPEYIASPSRAVGLVGELARAIAYTRGYELVAAPRGWWSRRLCPVLAGLECIGLDESEMPYAVEELIEVEADSARPEPLKVSGKPILRYYIDSRRGRLLYLGKTVAAEA</sequence>
<evidence type="ECO:0000313" key="3">
    <source>
        <dbReference type="Proteomes" id="UP000058613"/>
    </source>
</evidence>
<dbReference type="Proteomes" id="UP000196694">
    <property type="component" value="Unassembled WGS sequence"/>
</dbReference>